<proteinExistence type="predicted"/>
<evidence type="ECO:0000256" key="1">
    <source>
        <dbReference type="SAM" id="MobiDB-lite"/>
    </source>
</evidence>
<name>A0A226BVI0_9FIRM</name>
<evidence type="ECO:0000313" key="3">
    <source>
        <dbReference type="Proteomes" id="UP000214588"/>
    </source>
</evidence>
<accession>A0A226BVI0</accession>
<organism evidence="2 3">
    <name type="scientific">Natranaerobius trueperi</name>
    <dbReference type="NCBI Taxonomy" id="759412"/>
    <lineage>
        <taxon>Bacteria</taxon>
        <taxon>Bacillati</taxon>
        <taxon>Bacillota</taxon>
        <taxon>Clostridia</taxon>
        <taxon>Natranaerobiales</taxon>
        <taxon>Natranaerobiaceae</taxon>
        <taxon>Natranaerobius</taxon>
    </lineage>
</organism>
<sequence length="173" mass="20248">MGDIIVMIIILLGASAVKNVLGEGRTDREKRTPGFPRPQNEQETQNQEKRAPNFPWPEDIEFPSFPNKGQPNVNKHPEEEEKSREIREIEEERTSLNDTIRDYEDKKQKARKKARQVSAQMNQLERNSYQVSTRKKDSDLQEMFSSKKELKNAILLKEILDPPKSKKKRKNFV</sequence>
<gene>
    <name evidence="2" type="ORF">CDO51_10515</name>
</gene>
<dbReference type="EMBL" id="NIQC01000028">
    <property type="protein sequence ID" value="OWZ83058.1"/>
    <property type="molecule type" value="Genomic_DNA"/>
</dbReference>
<protein>
    <submittedName>
        <fullName evidence="2">Uncharacterized protein</fullName>
    </submittedName>
</protein>
<dbReference type="RefSeq" id="WP_089024224.1">
    <property type="nucleotide sequence ID" value="NZ_NIQC01000028.1"/>
</dbReference>
<dbReference type="Proteomes" id="UP000214588">
    <property type="component" value="Unassembled WGS sequence"/>
</dbReference>
<reference evidence="2 3" key="1">
    <citation type="submission" date="2017-06" db="EMBL/GenBank/DDBJ databases">
        <title>Draft Genome Sequence of Natranaerobius trueperi halophilic, alkalithermophilic bacteria from soda lakes.</title>
        <authorList>
            <person name="Zhao B."/>
        </authorList>
    </citation>
    <scope>NUCLEOTIDE SEQUENCE [LARGE SCALE GENOMIC DNA]</scope>
    <source>
        <strain evidence="2 3">DSM 18760</strain>
    </source>
</reference>
<feature type="region of interest" description="Disordered" evidence="1">
    <location>
        <begin position="20"/>
        <end position="93"/>
    </location>
</feature>
<dbReference type="AlphaFoldDB" id="A0A226BVI0"/>
<feature type="compositionally biased region" description="Polar residues" evidence="1">
    <location>
        <begin position="117"/>
        <end position="132"/>
    </location>
</feature>
<evidence type="ECO:0000313" key="2">
    <source>
        <dbReference type="EMBL" id="OWZ83058.1"/>
    </source>
</evidence>
<feature type="region of interest" description="Disordered" evidence="1">
    <location>
        <begin position="116"/>
        <end position="138"/>
    </location>
</feature>
<keyword evidence="3" id="KW-1185">Reference proteome</keyword>
<comment type="caution">
    <text evidence="2">The sequence shown here is derived from an EMBL/GenBank/DDBJ whole genome shotgun (WGS) entry which is preliminary data.</text>
</comment>
<feature type="compositionally biased region" description="Basic and acidic residues" evidence="1">
    <location>
        <begin position="75"/>
        <end position="93"/>
    </location>
</feature>